<dbReference type="EMBL" id="NHTK01000586">
    <property type="protein sequence ID" value="PPR06720.1"/>
    <property type="molecule type" value="Genomic_DNA"/>
</dbReference>
<feature type="signal peptide" evidence="1">
    <location>
        <begin position="1"/>
        <end position="20"/>
    </location>
</feature>
<evidence type="ECO:0000313" key="3">
    <source>
        <dbReference type="EMBL" id="PPR06720.1"/>
    </source>
</evidence>
<protein>
    <recommendedName>
        <fullName evidence="2">F-box domain-containing protein</fullName>
    </recommendedName>
</protein>
<dbReference type="AlphaFoldDB" id="A0A409YUP6"/>
<dbReference type="SMART" id="SM00256">
    <property type="entry name" value="FBOX"/>
    <property type="match status" value="1"/>
</dbReference>
<dbReference type="OrthoDB" id="3145038at2759"/>
<keyword evidence="1" id="KW-0732">Signal</keyword>
<accession>A0A409YUP6</accession>
<keyword evidence="4" id="KW-1185">Reference proteome</keyword>
<reference evidence="3 4" key="1">
    <citation type="journal article" date="2018" name="Evol. Lett.">
        <title>Horizontal gene cluster transfer increased hallucinogenic mushroom diversity.</title>
        <authorList>
            <person name="Reynolds H.T."/>
            <person name="Vijayakumar V."/>
            <person name="Gluck-Thaler E."/>
            <person name="Korotkin H.B."/>
            <person name="Matheny P.B."/>
            <person name="Slot J.C."/>
        </authorList>
    </citation>
    <scope>NUCLEOTIDE SEQUENCE [LARGE SCALE GENOMIC DNA]</scope>
    <source>
        <strain evidence="3 4">2629</strain>
    </source>
</reference>
<gene>
    <name evidence="3" type="ORF">CVT24_013040</name>
</gene>
<proteinExistence type="predicted"/>
<organism evidence="3 4">
    <name type="scientific">Panaeolus cyanescens</name>
    <dbReference type="NCBI Taxonomy" id="181874"/>
    <lineage>
        <taxon>Eukaryota</taxon>
        <taxon>Fungi</taxon>
        <taxon>Dikarya</taxon>
        <taxon>Basidiomycota</taxon>
        <taxon>Agaricomycotina</taxon>
        <taxon>Agaricomycetes</taxon>
        <taxon>Agaricomycetidae</taxon>
        <taxon>Agaricales</taxon>
        <taxon>Agaricineae</taxon>
        <taxon>Galeropsidaceae</taxon>
        <taxon>Panaeolus</taxon>
    </lineage>
</organism>
<evidence type="ECO:0000313" key="4">
    <source>
        <dbReference type="Proteomes" id="UP000284842"/>
    </source>
</evidence>
<dbReference type="InterPro" id="IPR036047">
    <property type="entry name" value="F-box-like_dom_sf"/>
</dbReference>
<name>A0A409YUP6_9AGAR</name>
<dbReference type="InParanoid" id="A0A409YUP6"/>
<feature type="domain" description="F-box" evidence="2">
    <location>
        <begin position="1"/>
        <end position="46"/>
    </location>
</feature>
<comment type="caution">
    <text evidence="3">The sequence shown here is derived from an EMBL/GenBank/DDBJ whole genome shotgun (WGS) entry which is preliminary data.</text>
</comment>
<dbReference type="InterPro" id="IPR001810">
    <property type="entry name" value="F-box_dom"/>
</dbReference>
<sequence length="471" mass="53856">MKITALPVDIILLITEQVDALDIISLGKTCRTLHNICSQHVVWTSTVRRIRNEDVTFPSLLPDHGLDLARLQREATAPARFIALLKKTYNANESLSPQSVRYITSLSLDPNEELKTIRLLPGGHLLLTASNTALRIWDVDAQVPFLVHMWSLNVVDILMISRTRDGDLRVAVIVRDSVDSHPQLRILDFNYPSCGFKVYSCAMREWDFPDNFPLYTLSLDYFVFIKGPFLHVWNFALDQYARWSIPAQMYERMDSESSPQMIIFMSNTKLYGWKPRLPPHSPNSSVQVQELVPDFELPVIPARYGVDTIRCGLATWYGSTEYSLIFDVATKMAYDSNYTFSSFEVTPPSPDRLGGVRLLSVETLPKDPDPGLRMQLYVYRRAHNRLFKMWYNELEAPPTCYTVAFRDNPRTPSENFADDPSVEVRLLLPDRMPLDTDEEPMADANLDPSSGRLCFMKRDGDFVGIIDYLPL</sequence>
<dbReference type="Pfam" id="PF12937">
    <property type="entry name" value="F-box-like"/>
    <property type="match status" value="1"/>
</dbReference>
<evidence type="ECO:0000259" key="2">
    <source>
        <dbReference type="PROSITE" id="PS50181"/>
    </source>
</evidence>
<feature type="chain" id="PRO_5019419069" description="F-box domain-containing protein" evidence="1">
    <location>
        <begin position="21"/>
        <end position="471"/>
    </location>
</feature>
<dbReference type="SUPFAM" id="SSF81383">
    <property type="entry name" value="F-box domain"/>
    <property type="match status" value="1"/>
</dbReference>
<evidence type="ECO:0000256" key="1">
    <source>
        <dbReference type="SAM" id="SignalP"/>
    </source>
</evidence>
<dbReference type="Proteomes" id="UP000284842">
    <property type="component" value="Unassembled WGS sequence"/>
</dbReference>
<dbReference type="PROSITE" id="PS50181">
    <property type="entry name" value="FBOX"/>
    <property type="match status" value="1"/>
</dbReference>